<dbReference type="AlphaFoldDB" id="A0A1H6LAU9"/>
<keyword evidence="2" id="KW-0472">Membrane</keyword>
<feature type="transmembrane region" description="Helical" evidence="2">
    <location>
        <begin position="6"/>
        <end position="28"/>
    </location>
</feature>
<dbReference type="GO" id="GO:0032259">
    <property type="term" value="P:methylation"/>
    <property type="evidence" value="ECO:0007669"/>
    <property type="project" value="UniProtKB-KW"/>
</dbReference>
<evidence type="ECO:0000313" key="5">
    <source>
        <dbReference type="Proteomes" id="UP000182915"/>
    </source>
</evidence>
<keyword evidence="5" id="KW-1185">Reference proteome</keyword>
<keyword evidence="2" id="KW-1133">Transmembrane helix</keyword>
<dbReference type="EMBL" id="LT629971">
    <property type="protein sequence ID" value="SEH82449.1"/>
    <property type="molecule type" value="Genomic_DNA"/>
</dbReference>
<keyword evidence="2" id="KW-0812">Transmembrane</keyword>
<dbReference type="PANTHER" id="PTHR30487">
    <property type="entry name" value="TYPE 4 PREPILIN-LIKE PROTEINS LEADER PEPTIDE-PROCESSING ENZYME"/>
    <property type="match status" value="1"/>
</dbReference>
<sequence length="151" mass="15032">MPRGPYAFRVGVGLAVVAAVWLATLSVFDLRRRRLPNWLTLPGATVILAVAASLGHGLPALSGAAVLFVIYLAVHLLAPAALGAGDVKLALGVGALTGTFGLDVLVLAALGAALCSGVWAGVVTLRQADDTVPHGVSMCVSAAAAVALAMG</sequence>
<keyword evidence="4" id="KW-0489">Methyltransferase</keyword>
<dbReference type="GO" id="GO:0008168">
    <property type="term" value="F:methyltransferase activity"/>
    <property type="evidence" value="ECO:0007669"/>
    <property type="project" value="UniProtKB-KW"/>
</dbReference>
<dbReference type="GO" id="GO:0004190">
    <property type="term" value="F:aspartic-type endopeptidase activity"/>
    <property type="evidence" value="ECO:0007669"/>
    <property type="project" value="InterPro"/>
</dbReference>
<evidence type="ECO:0000256" key="1">
    <source>
        <dbReference type="ARBA" id="ARBA00005801"/>
    </source>
</evidence>
<dbReference type="InterPro" id="IPR050882">
    <property type="entry name" value="Prepilin_peptidase/N-MTase"/>
</dbReference>
<evidence type="ECO:0000313" key="4">
    <source>
        <dbReference type="EMBL" id="SEH82449.1"/>
    </source>
</evidence>
<dbReference type="Gene3D" id="1.20.120.1220">
    <property type="match status" value="1"/>
</dbReference>
<keyword evidence="4" id="KW-0808">Transferase</keyword>
<proteinExistence type="inferred from homology"/>
<dbReference type="Proteomes" id="UP000182915">
    <property type="component" value="Chromosome I"/>
</dbReference>
<organism evidence="4 5">
    <name type="scientific">Mycolicibacterium rutilum</name>
    <name type="common">Mycobacterium rutilum</name>
    <dbReference type="NCBI Taxonomy" id="370526"/>
    <lineage>
        <taxon>Bacteria</taxon>
        <taxon>Bacillati</taxon>
        <taxon>Actinomycetota</taxon>
        <taxon>Actinomycetes</taxon>
        <taxon>Mycobacteriales</taxon>
        <taxon>Mycobacteriaceae</taxon>
        <taxon>Mycolicibacterium</taxon>
    </lineage>
</organism>
<name>A0A1H6LAU9_MYCRU</name>
<dbReference type="GO" id="GO:0005886">
    <property type="term" value="C:plasma membrane"/>
    <property type="evidence" value="ECO:0007669"/>
    <property type="project" value="TreeGrafter"/>
</dbReference>
<feature type="transmembrane region" description="Helical" evidence="2">
    <location>
        <begin position="89"/>
        <end position="120"/>
    </location>
</feature>
<evidence type="ECO:0000259" key="3">
    <source>
        <dbReference type="Pfam" id="PF01478"/>
    </source>
</evidence>
<gene>
    <name evidence="4" type="ORF">SAMN04489835_4573</name>
</gene>
<dbReference type="PANTHER" id="PTHR30487:SF0">
    <property type="entry name" value="PREPILIN LEADER PEPTIDASE_N-METHYLTRANSFERASE-RELATED"/>
    <property type="match status" value="1"/>
</dbReference>
<dbReference type="STRING" id="370526.SAMN04489835_4573"/>
<comment type="similarity">
    <text evidence="1">Belongs to the peptidase A24 family.</text>
</comment>
<accession>A0A1H6LAU9</accession>
<reference evidence="5" key="1">
    <citation type="submission" date="2016-10" db="EMBL/GenBank/DDBJ databases">
        <authorList>
            <person name="Varghese N."/>
            <person name="Submissions S."/>
        </authorList>
    </citation>
    <scope>NUCLEOTIDE SEQUENCE [LARGE SCALE GENOMIC DNA]</scope>
    <source>
        <strain evidence="5">DSM 45405</strain>
    </source>
</reference>
<dbReference type="GO" id="GO:0006465">
    <property type="term" value="P:signal peptide processing"/>
    <property type="evidence" value="ECO:0007669"/>
    <property type="project" value="TreeGrafter"/>
</dbReference>
<protein>
    <submittedName>
        <fullName evidence="4">Leader peptidase (Prepilin peptidase) / N-methyltransferase</fullName>
    </submittedName>
</protein>
<feature type="transmembrane region" description="Helical" evidence="2">
    <location>
        <begin position="35"/>
        <end position="54"/>
    </location>
</feature>
<feature type="domain" description="Prepilin type IV endopeptidase peptidase" evidence="3">
    <location>
        <begin position="17"/>
        <end position="114"/>
    </location>
</feature>
<dbReference type="InterPro" id="IPR000045">
    <property type="entry name" value="Prepilin_IV_endopep_pep"/>
</dbReference>
<evidence type="ECO:0000256" key="2">
    <source>
        <dbReference type="SAM" id="Phobius"/>
    </source>
</evidence>
<dbReference type="Pfam" id="PF01478">
    <property type="entry name" value="Peptidase_A24"/>
    <property type="match status" value="1"/>
</dbReference>
<feature type="transmembrane region" description="Helical" evidence="2">
    <location>
        <begin position="60"/>
        <end position="82"/>
    </location>
</feature>